<dbReference type="EMBL" id="PREZ01000004">
    <property type="protein sequence ID" value="PPA70376.1"/>
    <property type="molecule type" value="Genomic_DNA"/>
</dbReference>
<proteinExistence type="predicted"/>
<protein>
    <submittedName>
        <fullName evidence="2">Transposase</fullName>
    </submittedName>
</protein>
<evidence type="ECO:0000259" key="1">
    <source>
        <dbReference type="SMART" id="SM01321"/>
    </source>
</evidence>
<keyword evidence="3" id="KW-1185">Reference proteome</keyword>
<dbReference type="GO" id="GO:0004803">
    <property type="term" value="F:transposase activity"/>
    <property type="evidence" value="ECO:0007669"/>
    <property type="project" value="InterPro"/>
</dbReference>
<dbReference type="InterPro" id="IPR036515">
    <property type="entry name" value="Transposase_17_sf"/>
</dbReference>
<dbReference type="PANTHER" id="PTHR34322">
    <property type="entry name" value="TRANSPOSASE, Y1_TNP DOMAIN-CONTAINING"/>
    <property type="match status" value="1"/>
</dbReference>
<dbReference type="GO" id="GO:0003677">
    <property type="term" value="F:DNA binding"/>
    <property type="evidence" value="ECO:0007669"/>
    <property type="project" value="InterPro"/>
</dbReference>
<accession>A0A2S5GBJ7</accession>
<evidence type="ECO:0000313" key="2">
    <source>
        <dbReference type="EMBL" id="PPA70376.1"/>
    </source>
</evidence>
<dbReference type="AlphaFoldDB" id="A0A2S5GBJ7"/>
<reference evidence="2 3" key="1">
    <citation type="submission" date="2018-02" db="EMBL/GenBank/DDBJ databases">
        <title>Jeotgalibacillus proteolyticum sp. nov. a protease producing bacterium isolated from ocean sediments of Laizhou Bay.</title>
        <authorList>
            <person name="Li Y."/>
        </authorList>
    </citation>
    <scope>NUCLEOTIDE SEQUENCE [LARGE SCALE GENOMIC DNA]</scope>
    <source>
        <strain evidence="2 3">22-7</strain>
    </source>
</reference>
<dbReference type="SMART" id="SM01321">
    <property type="entry name" value="Y1_Tnp"/>
    <property type="match status" value="1"/>
</dbReference>
<dbReference type="Proteomes" id="UP000239047">
    <property type="component" value="Unassembled WGS sequence"/>
</dbReference>
<feature type="domain" description="Transposase IS200-like" evidence="1">
    <location>
        <begin position="9"/>
        <end position="125"/>
    </location>
</feature>
<gene>
    <name evidence="2" type="ORF">C4B60_12420</name>
</gene>
<dbReference type="InterPro" id="IPR002686">
    <property type="entry name" value="Transposase_17"/>
</dbReference>
<evidence type="ECO:0000313" key="3">
    <source>
        <dbReference type="Proteomes" id="UP000239047"/>
    </source>
</evidence>
<dbReference type="Pfam" id="PF01797">
    <property type="entry name" value="Y1_Tnp"/>
    <property type="match status" value="1"/>
</dbReference>
<dbReference type="GO" id="GO:0006313">
    <property type="term" value="P:DNA transposition"/>
    <property type="evidence" value="ECO:0007669"/>
    <property type="project" value="InterPro"/>
</dbReference>
<comment type="caution">
    <text evidence="2">The sequence shown here is derived from an EMBL/GenBank/DDBJ whole genome shotgun (WGS) entry which is preliminary data.</text>
</comment>
<dbReference type="SUPFAM" id="SSF143422">
    <property type="entry name" value="Transposase IS200-like"/>
    <property type="match status" value="1"/>
</dbReference>
<dbReference type="OrthoDB" id="9788881at2"/>
<dbReference type="PANTHER" id="PTHR34322:SF2">
    <property type="entry name" value="TRANSPOSASE IS200-LIKE DOMAIN-CONTAINING PROTEIN"/>
    <property type="match status" value="1"/>
</dbReference>
<organism evidence="2 3">
    <name type="scientific">Jeotgalibacillus proteolyticus</name>
    <dbReference type="NCBI Taxonomy" id="2082395"/>
    <lineage>
        <taxon>Bacteria</taxon>
        <taxon>Bacillati</taxon>
        <taxon>Bacillota</taxon>
        <taxon>Bacilli</taxon>
        <taxon>Bacillales</taxon>
        <taxon>Caryophanaceae</taxon>
        <taxon>Jeotgalibacillus</taxon>
    </lineage>
</organism>
<dbReference type="RefSeq" id="WP_104058326.1">
    <property type="nucleotide sequence ID" value="NZ_PREZ01000004.1"/>
</dbReference>
<dbReference type="Gene3D" id="3.30.70.1290">
    <property type="entry name" value="Transposase IS200-like"/>
    <property type="match status" value="1"/>
</dbReference>
<name>A0A2S5GBJ7_9BACL</name>
<sequence>MVRKRRAFLPGYFYHIVCRGNRKEPLFLQDSDFRVFFYILNQIHEKYPFEIASYCLMTNHYHLQLRPLDPQLSISKIMSLLNKRYASYYNNRYGLTGHVFEKRFFAQLIEPKIGMLEVSYYIHLNPVTAGIVKKCKSYPWSSSHLYYNPLKKIPPFMNLNSILNLYQGSDPQKRANYLQSLQTKMLEATLPEIND</sequence>